<reference evidence="1" key="1">
    <citation type="submission" date="2021-06" db="EMBL/GenBank/DDBJ databases">
        <authorList>
            <person name="Kallberg Y."/>
            <person name="Tangrot J."/>
            <person name="Rosling A."/>
        </authorList>
    </citation>
    <scope>NUCLEOTIDE SEQUENCE</scope>
    <source>
        <strain evidence="1">28 12/20/2015</strain>
    </source>
</reference>
<sequence length="303" mass="36045">MAYEKSTRDSRPKKTWIQILQSNINKQNMKTIRDFLVLSTTKIPSTIPEFMSIYTIKDDKWEKEVELNLVQNMFSQINFHCSEFKEGETITDMLYLSEGIYRYSSIAPENYDDMIAVAKKWHETFREQFLKSGREKSSKDDTINDYKKKFESWISEEINKVRQFCDECEKLSVIFKQFALVIKDDWETGLKPIIHRIEKKFQKSSKSRKNYPKQLQQTINDLAQSISDSSIVLQPISEKWKTFSNDLENIKATLEKIGEPRCLLPTRKIYLENIKNKWKGINNLSLELYSLLYYFEVEKREEK</sequence>
<dbReference type="EMBL" id="CAJVPW010001354">
    <property type="protein sequence ID" value="CAG8481754.1"/>
    <property type="molecule type" value="Genomic_DNA"/>
</dbReference>
<protein>
    <submittedName>
        <fullName evidence="1">12827_t:CDS:1</fullName>
    </submittedName>
</protein>
<dbReference type="Proteomes" id="UP000789366">
    <property type="component" value="Unassembled WGS sequence"/>
</dbReference>
<proteinExistence type="predicted"/>
<keyword evidence="2" id="KW-1185">Reference proteome</keyword>
<evidence type="ECO:0000313" key="1">
    <source>
        <dbReference type="EMBL" id="CAG8481754.1"/>
    </source>
</evidence>
<name>A0ACA9KM02_9GLOM</name>
<gene>
    <name evidence="1" type="ORF">SPELUC_LOCUS2159</name>
</gene>
<evidence type="ECO:0000313" key="2">
    <source>
        <dbReference type="Proteomes" id="UP000789366"/>
    </source>
</evidence>
<accession>A0ACA9KM02</accession>
<organism evidence="1 2">
    <name type="scientific">Cetraspora pellucida</name>
    <dbReference type="NCBI Taxonomy" id="1433469"/>
    <lineage>
        <taxon>Eukaryota</taxon>
        <taxon>Fungi</taxon>
        <taxon>Fungi incertae sedis</taxon>
        <taxon>Mucoromycota</taxon>
        <taxon>Glomeromycotina</taxon>
        <taxon>Glomeromycetes</taxon>
        <taxon>Diversisporales</taxon>
        <taxon>Gigasporaceae</taxon>
        <taxon>Cetraspora</taxon>
    </lineage>
</organism>
<comment type="caution">
    <text evidence="1">The sequence shown here is derived from an EMBL/GenBank/DDBJ whole genome shotgun (WGS) entry which is preliminary data.</text>
</comment>